<dbReference type="InterPro" id="IPR011256">
    <property type="entry name" value="Reg_factor_effector_dom_sf"/>
</dbReference>
<dbReference type="PANTHER" id="PTHR47504">
    <property type="entry name" value="RIGHT ORIGIN-BINDING PROTEIN"/>
    <property type="match status" value="1"/>
</dbReference>
<dbReference type="Gene3D" id="1.10.10.60">
    <property type="entry name" value="Homeodomain-like"/>
    <property type="match status" value="2"/>
</dbReference>
<reference evidence="5 6" key="1">
    <citation type="submission" date="2020-10" db="EMBL/GenBank/DDBJ databases">
        <title>The genome sequence of Chitinilyticum litopenaei 4Y14.</title>
        <authorList>
            <person name="Liu Y."/>
        </authorList>
    </citation>
    <scope>NUCLEOTIDE SEQUENCE [LARGE SCALE GENOMIC DNA]</scope>
    <source>
        <strain evidence="5 6">4Y14</strain>
    </source>
</reference>
<keyword evidence="2" id="KW-0238">DNA-binding</keyword>
<dbReference type="SUPFAM" id="SSF46689">
    <property type="entry name" value="Homeodomain-like"/>
    <property type="match status" value="2"/>
</dbReference>
<evidence type="ECO:0000256" key="1">
    <source>
        <dbReference type="ARBA" id="ARBA00023015"/>
    </source>
</evidence>
<dbReference type="InterPro" id="IPR050959">
    <property type="entry name" value="MarA-like"/>
</dbReference>
<dbReference type="Pfam" id="PF14526">
    <property type="entry name" value="Cass2"/>
    <property type="match status" value="1"/>
</dbReference>
<dbReference type="SMART" id="SM00871">
    <property type="entry name" value="AraC_E_bind"/>
    <property type="match status" value="1"/>
</dbReference>
<dbReference type="SMART" id="SM00342">
    <property type="entry name" value="HTH_ARAC"/>
    <property type="match status" value="1"/>
</dbReference>
<dbReference type="Gene3D" id="3.20.80.10">
    <property type="entry name" value="Regulatory factor, effector binding domain"/>
    <property type="match status" value="1"/>
</dbReference>
<evidence type="ECO:0000256" key="3">
    <source>
        <dbReference type="ARBA" id="ARBA00023163"/>
    </source>
</evidence>
<sequence>MQHLSRIERATRAMEENLTAPFTAVDAARAACYSYYHFHRLFAARTGVSPGEYLRRRRLTEAARLLCRSRLSITRIAFDFQYESVESFSKAFRSEFGLSPRQARRTLTPLPCFLPYRQPVAEEHFMTPKLVELPAFSILGYQIETTHEEGANFIEIPQLWERVMANDSQLMQAIPGVADRMVSFGVCTATKNGPQFLYTIGFQVAADTPIPRSMAKVDIQASRYAVFDVPEGVMPQTIHDTWKELWQFFDHSELEVSGSGDFERYEEDGDGRCCCSIWMPIRG</sequence>
<evidence type="ECO:0000313" key="5">
    <source>
        <dbReference type="EMBL" id="MBE9608995.1"/>
    </source>
</evidence>
<dbReference type="EMBL" id="JADFUA010000003">
    <property type="protein sequence ID" value="MBE9608995.1"/>
    <property type="molecule type" value="Genomic_DNA"/>
</dbReference>
<evidence type="ECO:0000259" key="4">
    <source>
        <dbReference type="PROSITE" id="PS01124"/>
    </source>
</evidence>
<dbReference type="GO" id="GO:0003700">
    <property type="term" value="F:DNA-binding transcription factor activity"/>
    <property type="evidence" value="ECO:0007669"/>
    <property type="project" value="InterPro"/>
</dbReference>
<evidence type="ECO:0000256" key="2">
    <source>
        <dbReference type="ARBA" id="ARBA00023125"/>
    </source>
</evidence>
<dbReference type="InterPro" id="IPR009057">
    <property type="entry name" value="Homeodomain-like_sf"/>
</dbReference>
<dbReference type="InterPro" id="IPR018062">
    <property type="entry name" value="HTH_AraC-typ_CS"/>
</dbReference>
<dbReference type="InterPro" id="IPR018060">
    <property type="entry name" value="HTH_AraC"/>
</dbReference>
<dbReference type="InterPro" id="IPR029441">
    <property type="entry name" value="Cass2"/>
</dbReference>
<dbReference type="InterPro" id="IPR010499">
    <property type="entry name" value="AraC_E-bd"/>
</dbReference>
<dbReference type="RefSeq" id="WP_194115517.1">
    <property type="nucleotide sequence ID" value="NZ_JADFUA010000003.1"/>
</dbReference>
<keyword evidence="3" id="KW-0804">Transcription</keyword>
<comment type="caution">
    <text evidence="5">The sequence shown here is derived from an EMBL/GenBank/DDBJ whole genome shotgun (WGS) entry which is preliminary data.</text>
</comment>
<dbReference type="AlphaFoldDB" id="A0A8J7FGZ9"/>
<dbReference type="Pfam" id="PF12833">
    <property type="entry name" value="HTH_18"/>
    <property type="match status" value="1"/>
</dbReference>
<evidence type="ECO:0000313" key="6">
    <source>
        <dbReference type="Proteomes" id="UP000604481"/>
    </source>
</evidence>
<name>A0A8J7FGZ9_9NEIS</name>
<dbReference type="GO" id="GO:0043565">
    <property type="term" value="F:sequence-specific DNA binding"/>
    <property type="evidence" value="ECO:0007669"/>
    <property type="project" value="InterPro"/>
</dbReference>
<protein>
    <submittedName>
        <fullName evidence="5">AraC family transcriptional regulator</fullName>
    </submittedName>
</protein>
<keyword evidence="1" id="KW-0805">Transcription regulation</keyword>
<dbReference type="SUPFAM" id="SSF55136">
    <property type="entry name" value="Probable bacterial effector-binding domain"/>
    <property type="match status" value="1"/>
</dbReference>
<accession>A0A8J7FGZ9</accession>
<proteinExistence type="predicted"/>
<dbReference type="Proteomes" id="UP000604481">
    <property type="component" value="Unassembled WGS sequence"/>
</dbReference>
<dbReference type="PANTHER" id="PTHR47504:SF5">
    <property type="entry name" value="RIGHT ORIGIN-BINDING PROTEIN"/>
    <property type="match status" value="1"/>
</dbReference>
<keyword evidence="6" id="KW-1185">Reference proteome</keyword>
<feature type="domain" description="HTH araC/xylS-type" evidence="4">
    <location>
        <begin position="8"/>
        <end position="106"/>
    </location>
</feature>
<gene>
    <name evidence="5" type="ORF">INR99_06520</name>
</gene>
<dbReference type="PROSITE" id="PS00041">
    <property type="entry name" value="HTH_ARAC_FAMILY_1"/>
    <property type="match status" value="1"/>
</dbReference>
<organism evidence="5 6">
    <name type="scientific">Chitinilyticum piscinae</name>
    <dbReference type="NCBI Taxonomy" id="2866724"/>
    <lineage>
        <taxon>Bacteria</taxon>
        <taxon>Pseudomonadati</taxon>
        <taxon>Pseudomonadota</taxon>
        <taxon>Betaproteobacteria</taxon>
        <taxon>Neisseriales</taxon>
        <taxon>Chitinibacteraceae</taxon>
        <taxon>Chitinilyticum</taxon>
    </lineage>
</organism>
<dbReference type="PROSITE" id="PS01124">
    <property type="entry name" value="HTH_ARAC_FAMILY_2"/>
    <property type="match status" value="1"/>
</dbReference>